<protein>
    <submittedName>
        <fullName evidence="2">Uncharacterized protein</fullName>
    </submittedName>
</protein>
<dbReference type="KEGG" id="hir:HETIRDRAFT_168592"/>
<keyword evidence="3" id="KW-1185">Reference proteome</keyword>
<dbReference type="GeneID" id="20668169"/>
<sequence length="173" mass="18830">MVSIWLFCTAPHHHSRVARNTRIFTFGRLGASASAIVDVRPTQLPNAQEQKQEQSAETASIPADITHDNNNDTTRGPPAPRKRDAAAPSQPANAAAAPLRRCSAHYLSTSASRLRRHGVVSEHDRGGARTRTRGSPARAPRRGSALKARISRENVSKWIQCAENIGCGWRVGQ</sequence>
<gene>
    <name evidence="2" type="ORF">HETIRDRAFT_168592</name>
</gene>
<evidence type="ECO:0000313" key="3">
    <source>
        <dbReference type="Proteomes" id="UP000030671"/>
    </source>
</evidence>
<name>W4KJ91_HETIT</name>
<dbReference type="HOGENOM" id="CLU_1547785_0_0_1"/>
<evidence type="ECO:0000256" key="1">
    <source>
        <dbReference type="SAM" id="MobiDB-lite"/>
    </source>
</evidence>
<feature type="compositionally biased region" description="Polar residues" evidence="1">
    <location>
        <begin position="45"/>
        <end position="58"/>
    </location>
</feature>
<feature type="region of interest" description="Disordered" evidence="1">
    <location>
        <begin position="113"/>
        <end position="145"/>
    </location>
</feature>
<dbReference type="Proteomes" id="UP000030671">
    <property type="component" value="Unassembled WGS sequence"/>
</dbReference>
<proteinExistence type="predicted"/>
<feature type="compositionally biased region" description="Low complexity" evidence="1">
    <location>
        <begin position="86"/>
        <end position="98"/>
    </location>
</feature>
<evidence type="ECO:0000313" key="2">
    <source>
        <dbReference type="EMBL" id="ETW85136.1"/>
    </source>
</evidence>
<dbReference type="AlphaFoldDB" id="W4KJ91"/>
<dbReference type="RefSeq" id="XP_009542018.1">
    <property type="nucleotide sequence ID" value="XM_009543723.1"/>
</dbReference>
<dbReference type="InParanoid" id="W4KJ91"/>
<reference evidence="2 3" key="1">
    <citation type="journal article" date="2012" name="New Phytol.">
        <title>Insight into trade-off between wood decay and parasitism from the genome of a fungal forest pathogen.</title>
        <authorList>
            <person name="Olson A."/>
            <person name="Aerts A."/>
            <person name="Asiegbu F."/>
            <person name="Belbahri L."/>
            <person name="Bouzid O."/>
            <person name="Broberg A."/>
            <person name="Canback B."/>
            <person name="Coutinho P.M."/>
            <person name="Cullen D."/>
            <person name="Dalman K."/>
            <person name="Deflorio G."/>
            <person name="van Diepen L.T."/>
            <person name="Dunand C."/>
            <person name="Duplessis S."/>
            <person name="Durling M."/>
            <person name="Gonthier P."/>
            <person name="Grimwood J."/>
            <person name="Fossdal C.G."/>
            <person name="Hansson D."/>
            <person name="Henrissat B."/>
            <person name="Hietala A."/>
            <person name="Himmelstrand K."/>
            <person name="Hoffmeister D."/>
            <person name="Hogberg N."/>
            <person name="James T.Y."/>
            <person name="Karlsson M."/>
            <person name="Kohler A."/>
            <person name="Kues U."/>
            <person name="Lee Y.H."/>
            <person name="Lin Y.C."/>
            <person name="Lind M."/>
            <person name="Lindquist E."/>
            <person name="Lombard V."/>
            <person name="Lucas S."/>
            <person name="Lunden K."/>
            <person name="Morin E."/>
            <person name="Murat C."/>
            <person name="Park J."/>
            <person name="Raffaello T."/>
            <person name="Rouze P."/>
            <person name="Salamov A."/>
            <person name="Schmutz J."/>
            <person name="Solheim H."/>
            <person name="Stahlberg J."/>
            <person name="Velez H."/>
            <person name="de Vries R.P."/>
            <person name="Wiebenga A."/>
            <person name="Woodward S."/>
            <person name="Yakovlev I."/>
            <person name="Garbelotto M."/>
            <person name="Martin F."/>
            <person name="Grigoriev I.V."/>
            <person name="Stenlid J."/>
        </authorList>
    </citation>
    <scope>NUCLEOTIDE SEQUENCE [LARGE SCALE GENOMIC DNA]</scope>
    <source>
        <strain evidence="2 3">TC 32-1</strain>
    </source>
</reference>
<dbReference type="EMBL" id="KI925455">
    <property type="protein sequence ID" value="ETW85136.1"/>
    <property type="molecule type" value="Genomic_DNA"/>
</dbReference>
<feature type="region of interest" description="Disordered" evidence="1">
    <location>
        <begin position="45"/>
        <end position="99"/>
    </location>
</feature>
<organism evidence="2 3">
    <name type="scientific">Heterobasidion irregulare (strain TC 32-1)</name>
    <dbReference type="NCBI Taxonomy" id="747525"/>
    <lineage>
        <taxon>Eukaryota</taxon>
        <taxon>Fungi</taxon>
        <taxon>Dikarya</taxon>
        <taxon>Basidiomycota</taxon>
        <taxon>Agaricomycotina</taxon>
        <taxon>Agaricomycetes</taxon>
        <taxon>Russulales</taxon>
        <taxon>Bondarzewiaceae</taxon>
        <taxon>Heterobasidion</taxon>
        <taxon>Heterobasidion annosum species complex</taxon>
    </lineage>
</organism>
<accession>W4KJ91</accession>